<dbReference type="AlphaFoldDB" id="A0A1D1VSP1"/>
<protein>
    <submittedName>
        <fullName evidence="1">Uncharacterized protein</fullName>
    </submittedName>
</protein>
<sequence length="110" mass="11921">MANGQHFQYSNSWQPGKRGGVGFMGFPKFNYNLQDLFSVDDLPSAGASGAPAYTPFGGFFNEEGYLPSEGRWTAAMDGGIGPRRLKRQAANPAADPDAYKRYFGQSVDTA</sequence>
<reference evidence="1 2" key="1">
    <citation type="journal article" date="2016" name="Nat. Commun.">
        <title>Extremotolerant tardigrade genome and improved radiotolerance of human cultured cells by tardigrade-unique protein.</title>
        <authorList>
            <person name="Hashimoto T."/>
            <person name="Horikawa D.D."/>
            <person name="Saito Y."/>
            <person name="Kuwahara H."/>
            <person name="Kozuka-Hata H."/>
            <person name="Shin-I T."/>
            <person name="Minakuchi Y."/>
            <person name="Ohishi K."/>
            <person name="Motoyama A."/>
            <person name="Aizu T."/>
            <person name="Enomoto A."/>
            <person name="Kondo K."/>
            <person name="Tanaka S."/>
            <person name="Hara Y."/>
            <person name="Koshikawa S."/>
            <person name="Sagara H."/>
            <person name="Miura T."/>
            <person name="Yokobori S."/>
            <person name="Miyagawa K."/>
            <person name="Suzuki Y."/>
            <person name="Kubo T."/>
            <person name="Oyama M."/>
            <person name="Kohara Y."/>
            <person name="Fujiyama A."/>
            <person name="Arakawa K."/>
            <person name="Katayama T."/>
            <person name="Toyoda A."/>
            <person name="Kunieda T."/>
        </authorList>
    </citation>
    <scope>NUCLEOTIDE SEQUENCE [LARGE SCALE GENOMIC DNA]</scope>
    <source>
        <strain evidence="1 2">YOKOZUNA-1</strain>
    </source>
</reference>
<proteinExistence type="predicted"/>
<name>A0A1D1VSP1_RAMVA</name>
<dbReference type="Proteomes" id="UP000186922">
    <property type="component" value="Unassembled WGS sequence"/>
</dbReference>
<gene>
    <name evidence="1" type="primary">RvY_14832-1</name>
    <name evidence="1" type="synonym">RvY_14832.1</name>
    <name evidence="1" type="ORF">RvY_14832</name>
</gene>
<dbReference type="EMBL" id="BDGG01000011">
    <property type="protein sequence ID" value="GAV04565.1"/>
    <property type="molecule type" value="Genomic_DNA"/>
</dbReference>
<organism evidence="1 2">
    <name type="scientific">Ramazzottius varieornatus</name>
    <name type="common">Water bear</name>
    <name type="synonym">Tardigrade</name>
    <dbReference type="NCBI Taxonomy" id="947166"/>
    <lineage>
        <taxon>Eukaryota</taxon>
        <taxon>Metazoa</taxon>
        <taxon>Ecdysozoa</taxon>
        <taxon>Tardigrada</taxon>
        <taxon>Eutardigrada</taxon>
        <taxon>Parachela</taxon>
        <taxon>Hypsibioidea</taxon>
        <taxon>Ramazzottiidae</taxon>
        <taxon>Ramazzottius</taxon>
    </lineage>
</organism>
<comment type="caution">
    <text evidence="1">The sequence shown here is derived from an EMBL/GenBank/DDBJ whole genome shotgun (WGS) entry which is preliminary data.</text>
</comment>
<accession>A0A1D1VSP1</accession>
<keyword evidence="2" id="KW-1185">Reference proteome</keyword>
<evidence type="ECO:0000313" key="2">
    <source>
        <dbReference type="Proteomes" id="UP000186922"/>
    </source>
</evidence>
<evidence type="ECO:0000313" key="1">
    <source>
        <dbReference type="EMBL" id="GAV04565.1"/>
    </source>
</evidence>